<dbReference type="Proteomes" id="UP001054252">
    <property type="component" value="Unassembled WGS sequence"/>
</dbReference>
<proteinExistence type="predicted"/>
<organism evidence="1 2">
    <name type="scientific">Rubroshorea leprosula</name>
    <dbReference type="NCBI Taxonomy" id="152421"/>
    <lineage>
        <taxon>Eukaryota</taxon>
        <taxon>Viridiplantae</taxon>
        <taxon>Streptophyta</taxon>
        <taxon>Embryophyta</taxon>
        <taxon>Tracheophyta</taxon>
        <taxon>Spermatophyta</taxon>
        <taxon>Magnoliopsida</taxon>
        <taxon>eudicotyledons</taxon>
        <taxon>Gunneridae</taxon>
        <taxon>Pentapetalae</taxon>
        <taxon>rosids</taxon>
        <taxon>malvids</taxon>
        <taxon>Malvales</taxon>
        <taxon>Dipterocarpaceae</taxon>
        <taxon>Rubroshorea</taxon>
    </lineage>
</organism>
<gene>
    <name evidence="1" type="ORF">SLEP1_g15626</name>
</gene>
<comment type="caution">
    <text evidence="1">The sequence shown here is derived from an EMBL/GenBank/DDBJ whole genome shotgun (WGS) entry which is preliminary data.</text>
</comment>
<name>A0AAV5IWX0_9ROSI</name>
<keyword evidence="2" id="KW-1185">Reference proteome</keyword>
<dbReference type="EMBL" id="BPVZ01000020">
    <property type="protein sequence ID" value="GKV03300.1"/>
    <property type="molecule type" value="Genomic_DNA"/>
</dbReference>
<protein>
    <submittedName>
        <fullName evidence="1">Uncharacterized protein</fullName>
    </submittedName>
</protein>
<sequence length="48" mass="5033">MASSSSSSRPPPLPLGATQLLDAASSGELVPLKSKRNISFKLLLCYTV</sequence>
<evidence type="ECO:0000313" key="1">
    <source>
        <dbReference type="EMBL" id="GKV03300.1"/>
    </source>
</evidence>
<evidence type="ECO:0000313" key="2">
    <source>
        <dbReference type="Proteomes" id="UP001054252"/>
    </source>
</evidence>
<reference evidence="1 2" key="1">
    <citation type="journal article" date="2021" name="Commun. Biol.">
        <title>The genome of Shorea leprosula (Dipterocarpaceae) highlights the ecological relevance of drought in aseasonal tropical rainforests.</title>
        <authorList>
            <person name="Ng K.K.S."/>
            <person name="Kobayashi M.J."/>
            <person name="Fawcett J.A."/>
            <person name="Hatakeyama M."/>
            <person name="Paape T."/>
            <person name="Ng C.H."/>
            <person name="Ang C.C."/>
            <person name="Tnah L.H."/>
            <person name="Lee C.T."/>
            <person name="Nishiyama T."/>
            <person name="Sese J."/>
            <person name="O'Brien M.J."/>
            <person name="Copetti D."/>
            <person name="Mohd Noor M.I."/>
            <person name="Ong R.C."/>
            <person name="Putra M."/>
            <person name="Sireger I.Z."/>
            <person name="Indrioko S."/>
            <person name="Kosugi Y."/>
            <person name="Izuno A."/>
            <person name="Isagi Y."/>
            <person name="Lee S.L."/>
            <person name="Shimizu K.K."/>
        </authorList>
    </citation>
    <scope>NUCLEOTIDE SEQUENCE [LARGE SCALE GENOMIC DNA]</scope>
    <source>
        <strain evidence="1">214</strain>
    </source>
</reference>
<dbReference type="AlphaFoldDB" id="A0AAV5IWX0"/>
<accession>A0AAV5IWX0</accession>